<evidence type="ECO:0000313" key="2">
    <source>
        <dbReference type="EMBL" id="TWU26025.1"/>
    </source>
</evidence>
<dbReference type="EMBL" id="SJPS01000004">
    <property type="protein sequence ID" value="TWU26025.1"/>
    <property type="molecule type" value="Genomic_DNA"/>
</dbReference>
<dbReference type="PANTHER" id="PTHR43249:SF1">
    <property type="entry name" value="D-GLUCOSIDE 3-DEHYDROGENASE"/>
    <property type="match status" value="1"/>
</dbReference>
<dbReference type="SUPFAM" id="SSF55347">
    <property type="entry name" value="Glyceraldehyde-3-phosphate dehydrogenase-like, C-terminal domain"/>
    <property type="match status" value="1"/>
</dbReference>
<reference evidence="2 3" key="1">
    <citation type="submission" date="2019-02" db="EMBL/GenBank/DDBJ databases">
        <title>Deep-cultivation of Planctomycetes and their phenomic and genomic characterization uncovers novel biology.</title>
        <authorList>
            <person name="Wiegand S."/>
            <person name="Jogler M."/>
            <person name="Boedeker C."/>
            <person name="Pinto D."/>
            <person name="Vollmers J."/>
            <person name="Rivas-Marin E."/>
            <person name="Kohn T."/>
            <person name="Peeters S.H."/>
            <person name="Heuer A."/>
            <person name="Rast P."/>
            <person name="Oberbeckmann S."/>
            <person name="Bunk B."/>
            <person name="Jeske O."/>
            <person name="Meyerdierks A."/>
            <person name="Storesund J.E."/>
            <person name="Kallscheuer N."/>
            <person name="Luecker S."/>
            <person name="Lage O.M."/>
            <person name="Pohl T."/>
            <person name="Merkel B.J."/>
            <person name="Hornburger P."/>
            <person name="Mueller R.-W."/>
            <person name="Bruemmer F."/>
            <person name="Labrenz M."/>
            <person name="Spormann A.M."/>
            <person name="Op Den Camp H."/>
            <person name="Overmann J."/>
            <person name="Amann R."/>
            <person name="Jetten M.S.M."/>
            <person name="Mascher T."/>
            <person name="Medema M.H."/>
            <person name="Devos D.P."/>
            <person name="Kaster A.-K."/>
            <person name="Ovreas L."/>
            <person name="Rohde M."/>
            <person name="Galperin M.Y."/>
            <person name="Jogler C."/>
        </authorList>
    </citation>
    <scope>NUCLEOTIDE SEQUENCE [LARGE SCALE GENOMIC DNA]</scope>
    <source>
        <strain evidence="2 3">Pla144</strain>
    </source>
</reference>
<gene>
    <name evidence="2" type="primary">nagA_2</name>
    <name evidence="2" type="ORF">Pla144_32420</name>
</gene>
<dbReference type="Gene3D" id="3.40.50.720">
    <property type="entry name" value="NAD(P)-binding Rossmann-like Domain"/>
    <property type="match status" value="1"/>
</dbReference>
<sequence length="412" mass="46240">MQPLSCAEIYNEMKETRPLNAALVGLGFGAEFIPIYQKYLDVNLAAICRRNEAEVNKIGDAFGIARRYTSFEEVLADSDIDFVHINSPIGQHGKMSIAALKAGKHVMCTVPMATKIKECEEICQLVADTGLKYMMAETVVYSREFLFIKEMYDQGDFGKIQYLQASHPQDMDGWPAYWEHMVPMHYATHVVSPVLGLMDSRAECVSCFGSGSVRDDIREKSGSPFAVESCHIKLADSDVSAHVWRFLYDTARQYRESFDVYGSKKSFEWSLVEGEPHILHTAKRPENEIAERIEIPDFAHRLPEEIRPFTRSIVDADHLSFLQGSGHGGSHPHLVHEFVDSLLSDRDPWPDATTSANWTCVGILAHESAMLGGEIRSLPEFTRAGYTRVDAIERDVRPPIHARQAASTSQPT</sequence>
<dbReference type="Gene3D" id="3.30.360.10">
    <property type="entry name" value="Dihydrodipicolinate Reductase, domain 2"/>
    <property type="match status" value="1"/>
</dbReference>
<organism evidence="2 3">
    <name type="scientific">Bythopirellula polymerisocia</name>
    <dbReference type="NCBI Taxonomy" id="2528003"/>
    <lineage>
        <taxon>Bacteria</taxon>
        <taxon>Pseudomonadati</taxon>
        <taxon>Planctomycetota</taxon>
        <taxon>Planctomycetia</taxon>
        <taxon>Pirellulales</taxon>
        <taxon>Lacipirellulaceae</taxon>
        <taxon>Bythopirellula</taxon>
    </lineage>
</organism>
<evidence type="ECO:0000313" key="3">
    <source>
        <dbReference type="Proteomes" id="UP000318437"/>
    </source>
</evidence>
<feature type="domain" description="Gfo/Idh/MocA-like oxidoreductase N-terminal" evidence="1">
    <location>
        <begin position="20"/>
        <end position="135"/>
    </location>
</feature>
<dbReference type="Proteomes" id="UP000318437">
    <property type="component" value="Unassembled WGS sequence"/>
</dbReference>
<dbReference type="GO" id="GO:0000166">
    <property type="term" value="F:nucleotide binding"/>
    <property type="evidence" value="ECO:0007669"/>
    <property type="project" value="InterPro"/>
</dbReference>
<protein>
    <submittedName>
        <fullName evidence="2">Alpha-N-acetylgalactosaminidase</fullName>
        <ecNumber evidence="2">3.2.1.49</ecNumber>
    </submittedName>
</protein>
<dbReference type="InterPro" id="IPR036291">
    <property type="entry name" value="NAD(P)-bd_dom_sf"/>
</dbReference>
<keyword evidence="2" id="KW-0326">Glycosidase</keyword>
<keyword evidence="2" id="KW-0378">Hydrolase</keyword>
<keyword evidence="3" id="KW-1185">Reference proteome</keyword>
<comment type="caution">
    <text evidence="2">The sequence shown here is derived from an EMBL/GenBank/DDBJ whole genome shotgun (WGS) entry which is preliminary data.</text>
</comment>
<dbReference type="PANTHER" id="PTHR43249">
    <property type="entry name" value="UDP-N-ACETYL-2-AMINO-2-DEOXY-D-GLUCURONATE OXIDASE"/>
    <property type="match status" value="1"/>
</dbReference>
<accession>A0A5C6CPR4</accession>
<dbReference type="SUPFAM" id="SSF51735">
    <property type="entry name" value="NAD(P)-binding Rossmann-fold domains"/>
    <property type="match status" value="1"/>
</dbReference>
<dbReference type="InterPro" id="IPR052515">
    <property type="entry name" value="Gfo/Idh/MocA_Oxidoreductase"/>
</dbReference>
<dbReference type="AlphaFoldDB" id="A0A5C6CPR4"/>
<dbReference type="GO" id="GO:0008456">
    <property type="term" value="F:alpha-N-acetylgalactosaminidase activity"/>
    <property type="evidence" value="ECO:0007669"/>
    <property type="project" value="UniProtKB-EC"/>
</dbReference>
<dbReference type="Pfam" id="PF01408">
    <property type="entry name" value="GFO_IDH_MocA"/>
    <property type="match status" value="1"/>
</dbReference>
<proteinExistence type="predicted"/>
<dbReference type="EC" id="3.2.1.49" evidence="2"/>
<evidence type="ECO:0000259" key="1">
    <source>
        <dbReference type="Pfam" id="PF01408"/>
    </source>
</evidence>
<name>A0A5C6CPR4_9BACT</name>
<dbReference type="InterPro" id="IPR000683">
    <property type="entry name" value="Gfo/Idh/MocA-like_OxRdtase_N"/>
</dbReference>